<evidence type="ECO:0000313" key="2">
    <source>
        <dbReference type="Proteomes" id="UP000798662"/>
    </source>
</evidence>
<name>A0ACC3C6Q1_PYRYE</name>
<evidence type="ECO:0000313" key="1">
    <source>
        <dbReference type="EMBL" id="KAK1865981.1"/>
    </source>
</evidence>
<reference evidence="1" key="1">
    <citation type="submission" date="2019-11" db="EMBL/GenBank/DDBJ databases">
        <title>Nori genome reveals adaptations in red seaweeds to the harsh intertidal environment.</title>
        <authorList>
            <person name="Wang D."/>
            <person name="Mao Y."/>
        </authorList>
    </citation>
    <scope>NUCLEOTIDE SEQUENCE</scope>
    <source>
        <tissue evidence="1">Gametophyte</tissue>
    </source>
</reference>
<dbReference type="Proteomes" id="UP000798662">
    <property type="component" value="Chromosome 2"/>
</dbReference>
<organism evidence="1 2">
    <name type="scientific">Pyropia yezoensis</name>
    <name type="common">Susabi-nori</name>
    <name type="synonym">Porphyra yezoensis</name>
    <dbReference type="NCBI Taxonomy" id="2788"/>
    <lineage>
        <taxon>Eukaryota</taxon>
        <taxon>Rhodophyta</taxon>
        <taxon>Bangiophyceae</taxon>
        <taxon>Bangiales</taxon>
        <taxon>Bangiaceae</taxon>
        <taxon>Pyropia</taxon>
    </lineage>
</organism>
<gene>
    <name evidence="1" type="ORF">I4F81_008502</name>
</gene>
<accession>A0ACC3C6Q1</accession>
<comment type="caution">
    <text evidence="1">The sequence shown here is derived from an EMBL/GenBank/DDBJ whole genome shotgun (WGS) entry which is preliminary data.</text>
</comment>
<keyword evidence="2" id="KW-1185">Reference proteome</keyword>
<sequence length="516" mass="51582">MAAAAHCPSPPPTSGTSSSSGRPRPPPPAPTARLVAAASGADGGSRPAPPPSPPSASPPPAATKPSPLAMLLAGGLAGGVAATLTCPIEVVKTQLQSSRNVGPAAAAAAAAASAGGRGAGGGGGGGGGGLGGAAAAAAAASTGGGRAGVGRSAAGGAPLPPPPPPERQRPMDVVRRIARSEGPRGFFRGLPPTLVGILPSRSVYFWAYGTTKAALGPISPSTDLTHMGAAVVAGMTANTITNPVWLLKTRMQLQAGALSAAAAGTAEGTATGTAAGAAAGGGGAGGAVVADAAAAARRPPPSAVAVVAAARAGGGPTPAVGGLRVYAGYGDAIRTVYREEGIRGFYRGLTASYWGVTEGALHFLLYERLKRAAVARNYARAQREATAGEAGGVSGDDEDDDDDEDPLTNPAYALSSMQLVSSAALAKLVASMVTYPHETVRTRMREQPPIPGVRSRYHAMFPSLRLIAMEEGRRGLYAGMGTHLLRVVPSTAIMFLTFETAVRWLERQQQQRQQQE</sequence>
<protein>
    <submittedName>
        <fullName evidence="1">Uncharacterized protein</fullName>
    </submittedName>
</protein>
<proteinExistence type="predicted"/>
<dbReference type="EMBL" id="CM020619">
    <property type="protein sequence ID" value="KAK1865981.1"/>
    <property type="molecule type" value="Genomic_DNA"/>
</dbReference>